<gene>
    <name evidence="5" type="ordered locus">P700755_003941</name>
</gene>
<sequence length="347" mass="39080">MSKEMTTLGESCKFFNGKAHEKDIDVEGAFVVVNSKFISRDGKVRKNTRKQMFPLFEEDIVMVMSDVPNGKALAKCYIIEENNKYSLNQRICAIRTTEFNIGFLYYQLNRHSYFLAFNNGENQSNLRKGDILNCPLWKPPLSEQKQIVAILDKAFTAIEQAKANIEKNIVNAKELFQSKLNAIFSQKGDGWEERQIKDITTKIGSGATPRGGQSSYKESGISLIRSMNVHDDGFRDKKLAFIDDEQANKLSNVTIEENDVLLNITGASVARCCIVDKHFLPARVNQHVSIIRLKEGIMSNKFLHFALTSKETKSLLLGIGEQGATRQAITKVQIENFKIAFPSIIEA</sequence>
<name>K4IJ00_PSYTT</name>
<dbReference type="Gene3D" id="3.90.220.20">
    <property type="entry name" value="DNA methylase specificity domains"/>
    <property type="match status" value="2"/>
</dbReference>
<dbReference type="SUPFAM" id="SSF116734">
    <property type="entry name" value="DNA methylase specificity domain"/>
    <property type="match status" value="2"/>
</dbReference>
<dbReference type="Proteomes" id="UP000008514">
    <property type="component" value="Chromosome"/>
</dbReference>
<dbReference type="GO" id="GO:0003677">
    <property type="term" value="F:DNA binding"/>
    <property type="evidence" value="ECO:0007669"/>
    <property type="project" value="UniProtKB-KW"/>
</dbReference>
<dbReference type="PANTHER" id="PTHR30408">
    <property type="entry name" value="TYPE-1 RESTRICTION ENZYME ECOKI SPECIFICITY PROTEIN"/>
    <property type="match status" value="1"/>
</dbReference>
<evidence type="ECO:0000313" key="6">
    <source>
        <dbReference type="Proteomes" id="UP000008514"/>
    </source>
</evidence>
<keyword evidence="2" id="KW-0680">Restriction system</keyword>
<dbReference type="InterPro" id="IPR000055">
    <property type="entry name" value="Restrct_endonuc_typeI_TRD"/>
</dbReference>
<feature type="domain" description="Type I restriction modification DNA specificity" evidence="4">
    <location>
        <begin position="189"/>
        <end position="344"/>
    </location>
</feature>
<dbReference type="STRING" id="313595.P700755_003941"/>
<evidence type="ECO:0000256" key="2">
    <source>
        <dbReference type="ARBA" id="ARBA00022747"/>
    </source>
</evidence>
<feature type="domain" description="Type I restriction modification DNA specificity" evidence="4">
    <location>
        <begin position="4"/>
        <end position="164"/>
    </location>
</feature>
<dbReference type="Pfam" id="PF01420">
    <property type="entry name" value="Methylase_S"/>
    <property type="match status" value="2"/>
</dbReference>
<dbReference type="REBASE" id="55918">
    <property type="entry name" value="S.PtoBORF3942P"/>
</dbReference>
<organism evidence="5 6">
    <name type="scientific">Psychroflexus torquis (strain ATCC 700755 / CIP 106069 / ACAM 623)</name>
    <dbReference type="NCBI Taxonomy" id="313595"/>
    <lineage>
        <taxon>Bacteria</taxon>
        <taxon>Pseudomonadati</taxon>
        <taxon>Bacteroidota</taxon>
        <taxon>Flavobacteriia</taxon>
        <taxon>Flavobacteriales</taxon>
        <taxon>Flavobacteriaceae</taxon>
        <taxon>Psychroflexus</taxon>
    </lineage>
</organism>
<comment type="similarity">
    <text evidence="1">Belongs to the type-I restriction system S methylase family.</text>
</comment>
<proteinExistence type="inferred from homology"/>
<dbReference type="AlphaFoldDB" id="K4IJ00"/>
<evidence type="ECO:0000256" key="3">
    <source>
        <dbReference type="ARBA" id="ARBA00023125"/>
    </source>
</evidence>
<evidence type="ECO:0000259" key="4">
    <source>
        <dbReference type="Pfam" id="PF01420"/>
    </source>
</evidence>
<evidence type="ECO:0000256" key="1">
    <source>
        <dbReference type="ARBA" id="ARBA00010923"/>
    </source>
</evidence>
<dbReference type="InterPro" id="IPR044946">
    <property type="entry name" value="Restrct_endonuc_typeI_TRD_sf"/>
</dbReference>
<dbReference type="KEGG" id="ptq:P700755_003941"/>
<keyword evidence="3" id="KW-0238">DNA-binding</keyword>
<dbReference type="GO" id="GO:0009307">
    <property type="term" value="P:DNA restriction-modification system"/>
    <property type="evidence" value="ECO:0007669"/>
    <property type="project" value="UniProtKB-KW"/>
</dbReference>
<dbReference type="EMBL" id="CP003879">
    <property type="protein sequence ID" value="AFU70512.1"/>
    <property type="molecule type" value="Genomic_DNA"/>
</dbReference>
<evidence type="ECO:0000313" key="5">
    <source>
        <dbReference type="EMBL" id="AFU70512.1"/>
    </source>
</evidence>
<dbReference type="InterPro" id="IPR052021">
    <property type="entry name" value="Type-I_RS_S_subunit"/>
</dbReference>
<keyword evidence="6" id="KW-1185">Reference proteome</keyword>
<reference evidence="5" key="1">
    <citation type="submission" date="2006-03" db="EMBL/GenBank/DDBJ databases">
        <authorList>
            <person name="Bowman J."/>
            <person name="Ferriera S."/>
            <person name="Johnson J."/>
            <person name="Kravitz S."/>
            <person name="Halpern A."/>
            <person name="Remington K."/>
            <person name="Beeson K."/>
            <person name="Tran B."/>
            <person name="Rogers Y.-H."/>
            <person name="Friedman R."/>
            <person name="Venter J.C."/>
        </authorList>
    </citation>
    <scope>NUCLEOTIDE SEQUENCE [LARGE SCALE GENOMIC DNA]</scope>
    <source>
        <strain evidence="5">ATCC 700755</strain>
    </source>
</reference>
<accession>K4IJ00</accession>
<protein>
    <submittedName>
        <fullName evidence="5">Type I restriction-modification system, specificity subunit S HsdS</fullName>
    </submittedName>
</protein>
<dbReference type="HOGENOM" id="CLU_021095_10_3_10"/>
<reference evidence="5" key="2">
    <citation type="submission" date="2012-09" db="EMBL/GenBank/DDBJ databases">
        <title>The complete sequence of Psychroflexus torquis an extreme psychrophile from sea-ice that is stimulated by light.</title>
        <authorList>
            <person name="Feng S."/>
            <person name="Powell S.M."/>
            <person name="Bowman J.P."/>
        </authorList>
    </citation>
    <scope>NUCLEOTIDE SEQUENCE [LARGE SCALE GENOMIC DNA]</scope>
    <source>
        <strain evidence="5">ATCC 700755</strain>
    </source>
</reference>
<dbReference type="eggNOG" id="COG0732">
    <property type="taxonomic scope" value="Bacteria"/>
</dbReference>
<dbReference type="PANTHER" id="PTHR30408:SF12">
    <property type="entry name" value="TYPE I RESTRICTION ENZYME MJAVIII SPECIFICITY SUBUNIT"/>
    <property type="match status" value="1"/>
</dbReference>
<dbReference type="RefSeq" id="WP_015026045.1">
    <property type="nucleotide sequence ID" value="NC_018721.1"/>
</dbReference>